<gene>
    <name evidence="9" type="ORF">AB2L27_12895</name>
</gene>
<name>A0ABV4H496_9ACTN</name>
<dbReference type="PANTHER" id="PTHR40074">
    <property type="entry name" value="O-ACETYLTRANSFERASE WECH"/>
    <property type="match status" value="1"/>
</dbReference>
<feature type="transmembrane region" description="Helical" evidence="7">
    <location>
        <begin position="74"/>
        <end position="91"/>
    </location>
</feature>
<evidence type="ECO:0000256" key="3">
    <source>
        <dbReference type="ARBA" id="ARBA00022475"/>
    </source>
</evidence>
<keyword evidence="6 7" id="KW-0472">Membrane</keyword>
<evidence type="ECO:0000313" key="9">
    <source>
        <dbReference type="EMBL" id="MEZ0165652.1"/>
    </source>
</evidence>
<sequence length="329" mass="36280">MTWMDVLRGLAILAVVLFHAGTLLRYAQLEVPEELREFNRAVAPFRIPMLVLLSGMLLPRSVAKGARPYTAGKARAILWPFLLWSSVMGAMKWVEYGHPSLKWLLPNIFLAGGTYLWYLLFLVVFYVVALPLRRVPLLPVALAFLVLAEVAVDDSKWGERFAFLFALFLIGWWVAARPAVVERGLSSNRWPFVALGVGVLSYTLGDMSGYGPRAIAGTLSGVYLLAWGASRLSKAPVLRPLRFVGRNSVVFYCVHFPLVVVLMSVAGWLEVGSSVLLMGVAFVASVAAGAVLSLLRPRSPFVAGLFVAPAWVERAVARVAPRRWTVRRS</sequence>
<proteinExistence type="inferred from homology"/>
<dbReference type="RefSeq" id="WP_370441881.1">
    <property type="nucleotide sequence ID" value="NZ_JBGFTU010000014.1"/>
</dbReference>
<reference evidence="9 10" key="1">
    <citation type="submission" date="2024-07" db="EMBL/GenBank/DDBJ databases">
        <authorList>
            <person name="Thanompreechachai J."/>
            <person name="Duangmal K."/>
        </authorList>
    </citation>
    <scope>NUCLEOTIDE SEQUENCE [LARGE SCALE GENOMIC DNA]</scope>
    <source>
        <strain evidence="9 10">LSe6-4</strain>
    </source>
</reference>
<evidence type="ECO:0000256" key="4">
    <source>
        <dbReference type="ARBA" id="ARBA00022692"/>
    </source>
</evidence>
<comment type="caution">
    <text evidence="9">The sequence shown here is derived from an EMBL/GenBank/DDBJ whole genome shotgun (WGS) entry which is preliminary data.</text>
</comment>
<keyword evidence="4 7" id="KW-0812">Transmembrane</keyword>
<feature type="transmembrane region" description="Helical" evidence="7">
    <location>
        <begin position="135"/>
        <end position="152"/>
    </location>
</feature>
<feature type="transmembrane region" description="Helical" evidence="7">
    <location>
        <begin position="45"/>
        <end position="62"/>
    </location>
</feature>
<feature type="transmembrane region" description="Helical" evidence="7">
    <location>
        <begin position="188"/>
        <end position="204"/>
    </location>
</feature>
<protein>
    <submittedName>
        <fullName evidence="9">Acyltransferase family protein</fullName>
    </submittedName>
</protein>
<feature type="transmembrane region" description="Helical" evidence="7">
    <location>
        <begin position="158"/>
        <end position="176"/>
    </location>
</feature>
<keyword evidence="5 7" id="KW-1133">Transmembrane helix</keyword>
<feature type="transmembrane region" description="Helical" evidence="7">
    <location>
        <begin position="275"/>
        <end position="295"/>
    </location>
</feature>
<evidence type="ECO:0000313" key="10">
    <source>
        <dbReference type="Proteomes" id="UP001565927"/>
    </source>
</evidence>
<evidence type="ECO:0000256" key="5">
    <source>
        <dbReference type="ARBA" id="ARBA00022989"/>
    </source>
</evidence>
<keyword evidence="9" id="KW-0808">Transferase</keyword>
<keyword evidence="9" id="KW-0012">Acyltransferase</keyword>
<feature type="transmembrane region" description="Helical" evidence="7">
    <location>
        <begin position="210"/>
        <end position="229"/>
    </location>
</feature>
<accession>A0ABV4H496</accession>
<dbReference type="Pfam" id="PF01757">
    <property type="entry name" value="Acyl_transf_3"/>
    <property type="match status" value="1"/>
</dbReference>
<dbReference type="EMBL" id="JBGFTU010000014">
    <property type="protein sequence ID" value="MEZ0165652.1"/>
    <property type="molecule type" value="Genomic_DNA"/>
</dbReference>
<evidence type="ECO:0000256" key="7">
    <source>
        <dbReference type="SAM" id="Phobius"/>
    </source>
</evidence>
<dbReference type="GO" id="GO:0016746">
    <property type="term" value="F:acyltransferase activity"/>
    <property type="evidence" value="ECO:0007669"/>
    <property type="project" value="UniProtKB-KW"/>
</dbReference>
<evidence type="ECO:0000256" key="6">
    <source>
        <dbReference type="ARBA" id="ARBA00023136"/>
    </source>
</evidence>
<dbReference type="InterPro" id="IPR002656">
    <property type="entry name" value="Acyl_transf_3_dom"/>
</dbReference>
<evidence type="ECO:0000259" key="8">
    <source>
        <dbReference type="Pfam" id="PF01757"/>
    </source>
</evidence>
<keyword evidence="10" id="KW-1185">Reference proteome</keyword>
<evidence type="ECO:0000256" key="1">
    <source>
        <dbReference type="ARBA" id="ARBA00004651"/>
    </source>
</evidence>
<feature type="transmembrane region" description="Helical" evidence="7">
    <location>
        <begin position="249"/>
        <end position="269"/>
    </location>
</feature>
<dbReference type="Proteomes" id="UP001565927">
    <property type="component" value="Unassembled WGS sequence"/>
</dbReference>
<feature type="transmembrane region" description="Helical" evidence="7">
    <location>
        <begin position="103"/>
        <end position="128"/>
    </location>
</feature>
<comment type="similarity">
    <text evidence="2">Belongs to the acyltransferase 3 family.</text>
</comment>
<comment type="subcellular location">
    <subcellularLocation>
        <location evidence="1">Cell membrane</location>
        <topology evidence="1">Multi-pass membrane protein</topology>
    </subcellularLocation>
</comment>
<feature type="domain" description="Acyltransferase 3" evidence="8">
    <location>
        <begin position="2"/>
        <end position="292"/>
    </location>
</feature>
<dbReference type="PANTHER" id="PTHR40074:SF2">
    <property type="entry name" value="O-ACETYLTRANSFERASE WECH"/>
    <property type="match status" value="1"/>
</dbReference>
<keyword evidence="3" id="KW-1003">Cell membrane</keyword>
<evidence type="ECO:0000256" key="2">
    <source>
        <dbReference type="ARBA" id="ARBA00007400"/>
    </source>
</evidence>
<organism evidence="9 10">
    <name type="scientific">Kineococcus halophytocola</name>
    <dbReference type="NCBI Taxonomy" id="3234027"/>
    <lineage>
        <taxon>Bacteria</taxon>
        <taxon>Bacillati</taxon>
        <taxon>Actinomycetota</taxon>
        <taxon>Actinomycetes</taxon>
        <taxon>Kineosporiales</taxon>
        <taxon>Kineosporiaceae</taxon>
        <taxon>Kineococcus</taxon>
    </lineage>
</organism>